<reference evidence="2 3" key="1">
    <citation type="submission" date="2021-03" db="EMBL/GenBank/DDBJ databases">
        <title>Enterococcal diversity collection.</title>
        <authorList>
            <person name="Gilmore M.S."/>
            <person name="Schwartzman J."/>
            <person name="Van Tyne D."/>
            <person name="Martin M."/>
            <person name="Earl A.M."/>
            <person name="Manson A.L."/>
            <person name="Straub T."/>
            <person name="Salamzade R."/>
            <person name="Saavedra J."/>
            <person name="Lebreton F."/>
            <person name="Prichula J."/>
            <person name="Schaufler K."/>
            <person name="Gaca A."/>
            <person name="Sgardioli B."/>
            <person name="Wagenaar J."/>
            <person name="Strong T."/>
        </authorList>
    </citation>
    <scope>NUCLEOTIDE SEQUENCE [LARGE SCALE GENOMIC DNA]</scope>
    <source>
        <strain evidence="2 3">DIV0869a</strain>
    </source>
</reference>
<protein>
    <submittedName>
        <fullName evidence="2">YcaO-like family protein</fullName>
    </submittedName>
</protein>
<name>A0ABS3GWH7_9ENTE</name>
<comment type="caution">
    <text evidence="2">The sequence shown here is derived from an EMBL/GenBank/DDBJ whole genome shotgun (WGS) entry which is preliminary data.</text>
</comment>
<dbReference type="InterPro" id="IPR003776">
    <property type="entry name" value="YcaO-like_dom"/>
</dbReference>
<evidence type="ECO:0000313" key="2">
    <source>
        <dbReference type="EMBL" id="MBO0439637.1"/>
    </source>
</evidence>
<dbReference type="Gene3D" id="3.30.40.250">
    <property type="match status" value="1"/>
</dbReference>
<dbReference type="RefSeq" id="WP_207111723.1">
    <property type="nucleotide sequence ID" value="NZ_JAFLWD010000009.1"/>
</dbReference>
<dbReference type="Gene3D" id="3.30.1330.230">
    <property type="match status" value="1"/>
</dbReference>
<dbReference type="PANTHER" id="PTHR37809">
    <property type="entry name" value="RIBOSOMAL PROTEIN S12 METHYLTHIOTRANSFERASE ACCESSORY FACTOR YCAO"/>
    <property type="match status" value="1"/>
</dbReference>
<feature type="domain" description="YcaO" evidence="1">
    <location>
        <begin position="70"/>
        <end position="437"/>
    </location>
</feature>
<evidence type="ECO:0000259" key="1">
    <source>
        <dbReference type="PROSITE" id="PS51664"/>
    </source>
</evidence>
<accession>A0ABS3GWH7</accession>
<dbReference type="PANTHER" id="PTHR37809:SF1">
    <property type="entry name" value="RIBOSOMAL PROTEIN S12 METHYLTHIOTRANSFERASE ACCESSORY FACTOR YCAO"/>
    <property type="match status" value="1"/>
</dbReference>
<proteinExistence type="predicted"/>
<dbReference type="Gene3D" id="3.30.160.660">
    <property type="match status" value="1"/>
</dbReference>
<organism evidence="2 3">
    <name type="scientific">Candidatus Enterococcus ikei</name>
    <dbReference type="NCBI Taxonomy" id="2815326"/>
    <lineage>
        <taxon>Bacteria</taxon>
        <taxon>Bacillati</taxon>
        <taxon>Bacillota</taxon>
        <taxon>Bacilli</taxon>
        <taxon>Lactobacillales</taxon>
        <taxon>Enterococcaceae</taxon>
        <taxon>Enterococcus</taxon>
    </lineage>
</organism>
<keyword evidence="3" id="KW-1185">Reference proteome</keyword>
<sequence length="437" mass="50911">MIDIRNNLSYNQLRWNILSGNVTGIWDKNNFFLGSSSFPIMKYHYLTANFVNFEKHISKDMPKISYHLSGYGVNFNETLVSFLGESAERYTYSLLPAIIKDRVVFSSYEKLRQEYKRDLICELQYINSYYSESEQKNYILPEDGIQWIAMNSLIDPEQKVWMPLQFVTMYTEELFQNEKRYITSAVSTGTACHETMVESVENALIEYLQIDSFNLWWYGGFEGEILDVDNNERLSLWFDKQLAVKSFLSKFHITFTDITFDKSIYVILCEIEAKDQKGTLPKYTVGVQGGYSLDKSIYRAFMECLTVLEYNMNVPWTDKEKFLSVSKETQIIDNLDDNVIFYAKYGKPGLTHNPNQTQKGPEKVKNLKELLKDLPKISQYAAFLPITPSEFKHMNLEVSRVILPELLSIHLPSYPPYHHKRYKRLGGVVNNLPHPIA</sequence>
<evidence type="ECO:0000313" key="3">
    <source>
        <dbReference type="Proteomes" id="UP000664632"/>
    </source>
</evidence>
<dbReference type="PROSITE" id="PS51664">
    <property type="entry name" value="YCAO"/>
    <property type="match status" value="1"/>
</dbReference>
<dbReference type="InterPro" id="IPR027624">
    <property type="entry name" value="TOMM_cyclo_SagD"/>
</dbReference>
<dbReference type="NCBIfam" id="TIGR03604">
    <property type="entry name" value="TOMM_cyclo_SagD"/>
    <property type="match status" value="1"/>
</dbReference>
<dbReference type="Proteomes" id="UP000664632">
    <property type="component" value="Unassembled WGS sequence"/>
</dbReference>
<gene>
    <name evidence="2" type="ORF">JZO69_04660</name>
</gene>
<dbReference type="Pfam" id="PF02624">
    <property type="entry name" value="YcaO"/>
    <property type="match status" value="1"/>
</dbReference>
<dbReference type="EMBL" id="JAFLWD010000009">
    <property type="protein sequence ID" value="MBO0439637.1"/>
    <property type="molecule type" value="Genomic_DNA"/>
</dbReference>